<evidence type="ECO:0000256" key="1">
    <source>
        <dbReference type="ARBA" id="ARBA00023125"/>
    </source>
</evidence>
<evidence type="ECO:0000259" key="2">
    <source>
        <dbReference type="Pfam" id="PF18291"/>
    </source>
</evidence>
<keyword evidence="1" id="KW-0238">DNA-binding</keyword>
<dbReference type="Proteomes" id="UP001065174">
    <property type="component" value="Chromosome"/>
</dbReference>
<dbReference type="Gene3D" id="4.10.520.10">
    <property type="entry name" value="IHF-like DNA-binding proteins"/>
    <property type="match status" value="1"/>
</dbReference>
<dbReference type="RefSeq" id="WP_262310904.1">
    <property type="nucleotide sequence ID" value="NZ_CP106679.1"/>
</dbReference>
<gene>
    <name evidence="3" type="ORF">N6H18_05850</name>
</gene>
<evidence type="ECO:0000313" key="3">
    <source>
        <dbReference type="EMBL" id="UXP33475.1"/>
    </source>
</evidence>
<evidence type="ECO:0000313" key="4">
    <source>
        <dbReference type="Proteomes" id="UP001065174"/>
    </source>
</evidence>
<accession>A0ABY6CU10</accession>
<feature type="domain" description="HU" evidence="2">
    <location>
        <begin position="1"/>
        <end position="126"/>
    </location>
</feature>
<name>A0ABY6CU10_9BACT</name>
<dbReference type="NCBIfam" id="TIGR01201">
    <property type="entry name" value="HU_rel"/>
    <property type="match status" value="1"/>
</dbReference>
<protein>
    <recommendedName>
        <fullName evidence="2">HU domain-containing protein</fullName>
    </recommendedName>
</protein>
<dbReference type="Pfam" id="PF18291">
    <property type="entry name" value="HU-HIG"/>
    <property type="match status" value="1"/>
</dbReference>
<dbReference type="EMBL" id="CP106679">
    <property type="protein sequence ID" value="UXP33475.1"/>
    <property type="molecule type" value="Genomic_DNA"/>
</dbReference>
<organism evidence="3 4">
    <name type="scientific">Reichenbachiella agarivorans</name>
    <dbReference type="NCBI Taxonomy" id="2979464"/>
    <lineage>
        <taxon>Bacteria</taxon>
        <taxon>Pseudomonadati</taxon>
        <taxon>Bacteroidota</taxon>
        <taxon>Cytophagia</taxon>
        <taxon>Cytophagales</taxon>
        <taxon>Reichenbachiellaceae</taxon>
        <taxon>Reichenbachiella</taxon>
    </lineage>
</organism>
<dbReference type="InterPro" id="IPR041607">
    <property type="entry name" value="HU-HIG"/>
</dbReference>
<dbReference type="SUPFAM" id="SSF47729">
    <property type="entry name" value="IHF-like DNA-binding proteins"/>
    <property type="match status" value="1"/>
</dbReference>
<sequence length="128" mass="14183">MSIKYKVVSKRPAGIAGVNDPRYYPILTNRKVSDLDDVCRMISKRSTFNEADVIGVIHSLIDLIPELVMDGRNVKLDGLGIFSVHASAVGKQTPEEVSARDISKLKLAFLPSKKIKNELIKAEFKKVS</sequence>
<keyword evidence="4" id="KW-1185">Reference proteome</keyword>
<dbReference type="InterPro" id="IPR005902">
    <property type="entry name" value="HU_DNA-bd_put"/>
</dbReference>
<reference evidence="3" key="1">
    <citation type="submission" date="2022-09" db="EMBL/GenBank/DDBJ databases">
        <title>Comparative genomics and taxonomic characterization of three novel marine species of genus Reichenbachiella exhibiting antioxidant and polysaccharide degradation activities.</title>
        <authorList>
            <person name="Muhammad N."/>
            <person name="Lee Y.-J."/>
            <person name="Ko J."/>
            <person name="Kim S.-G."/>
        </authorList>
    </citation>
    <scope>NUCLEOTIDE SEQUENCE</scope>
    <source>
        <strain evidence="3">BKB1-1</strain>
    </source>
</reference>
<dbReference type="InterPro" id="IPR010992">
    <property type="entry name" value="IHF-like_DNA-bd_dom_sf"/>
</dbReference>
<proteinExistence type="predicted"/>